<comment type="caution">
    <text evidence="1">The sequence shown here is derived from an EMBL/GenBank/DDBJ whole genome shotgun (WGS) entry which is preliminary data.</text>
</comment>
<evidence type="ECO:0000313" key="1">
    <source>
        <dbReference type="EMBL" id="OQS32828.1"/>
    </source>
</evidence>
<dbReference type="NCBIfam" id="TIGR01634">
    <property type="entry name" value="tail_P2_I"/>
    <property type="match status" value="1"/>
</dbReference>
<sequence>MSRHLLPNNRSELEAALADSGVLELDVERLRGVADSARCPAALLPWLAWAMSVESWSEAADEAQRRALIRQSIPIHKHKGTAGAVRRAMAALGVSVEFKEWRDYGGAPYTFRLTAWANDNHGQGQEQVLSAEMYRRLQRVVDDAKNERSHYEFRLGARFDNTLGIACAARACAVRRNAVACRPAPAHPINHPVQLASAIRARGVLRFKMEGKP</sequence>
<dbReference type="Proteomes" id="UP000192721">
    <property type="component" value="Unassembled WGS sequence"/>
</dbReference>
<dbReference type="AlphaFoldDB" id="A0A1W0CDK0"/>
<organism evidence="1 2">
    <name type="scientific">Chromobacterium haemolyticum</name>
    <dbReference type="NCBI Taxonomy" id="394935"/>
    <lineage>
        <taxon>Bacteria</taxon>
        <taxon>Pseudomonadati</taxon>
        <taxon>Pseudomonadota</taxon>
        <taxon>Betaproteobacteria</taxon>
        <taxon>Neisseriales</taxon>
        <taxon>Chromobacteriaceae</taxon>
        <taxon>Chromobacterium</taxon>
    </lineage>
</organism>
<gene>
    <name evidence="1" type="ORF">B0T45_21235</name>
</gene>
<accession>A0A1W0CDK0</accession>
<name>A0A1W0CDK0_9NEIS</name>
<dbReference type="InterPro" id="IPR006521">
    <property type="entry name" value="Tail_protein_I"/>
</dbReference>
<protein>
    <submittedName>
        <fullName evidence="1">Phage tail protein I</fullName>
    </submittedName>
</protein>
<dbReference type="RefSeq" id="WP_081556856.1">
    <property type="nucleotide sequence ID" value="NZ_MUKV01000043.1"/>
</dbReference>
<reference evidence="1 2" key="1">
    <citation type="submission" date="2017-02" db="EMBL/GenBank/DDBJ databases">
        <title>Chromobacterium haemolyticum H5244.</title>
        <authorList>
            <person name="Gulvik C.A."/>
        </authorList>
    </citation>
    <scope>NUCLEOTIDE SEQUENCE [LARGE SCALE GENOMIC DNA]</scope>
    <source>
        <strain evidence="1 2">H5244</strain>
    </source>
</reference>
<dbReference type="EMBL" id="MUKV01000043">
    <property type="protein sequence ID" value="OQS32828.1"/>
    <property type="molecule type" value="Genomic_DNA"/>
</dbReference>
<proteinExistence type="predicted"/>
<dbReference type="Pfam" id="PF09684">
    <property type="entry name" value="Tail_P2_I"/>
    <property type="match status" value="1"/>
</dbReference>
<evidence type="ECO:0000313" key="2">
    <source>
        <dbReference type="Proteomes" id="UP000192721"/>
    </source>
</evidence>